<proteinExistence type="predicted"/>
<dbReference type="AlphaFoldDB" id="A0A1V9YI93"/>
<sequence>MSSAYESDGGVSDGALSKTSTHLDIGDDYALRDVPANKKWSDEVVNEFITDRKNQALRTLTRKQDVRRAQNIRNLHFGGNNLSRVEVPPLLHVKQSQLNIFQFNYAWTSSLKFSLEKVERIVGWANPSLKSLLHYESLTLYIDATFRCTPAGFKQCFVLMVYDKCTSLYVLVYYVLCTSKSYDSYWNIFQCLVNSCGGSIAAKEIICDFEAALITAVRNYFPEAKFVGCLLYSKLHTS</sequence>
<dbReference type="Proteomes" id="UP000243217">
    <property type="component" value="Unassembled WGS sequence"/>
</dbReference>
<gene>
    <name evidence="2" type="ORF">THRCLA_23028</name>
</gene>
<keyword evidence="3" id="KW-1185">Reference proteome</keyword>
<dbReference type="OrthoDB" id="123957at2759"/>
<comment type="caution">
    <text evidence="2">The sequence shown here is derived from an EMBL/GenBank/DDBJ whole genome shotgun (WGS) entry which is preliminary data.</text>
</comment>
<dbReference type="Pfam" id="PF10551">
    <property type="entry name" value="MULE"/>
    <property type="match status" value="1"/>
</dbReference>
<dbReference type="InterPro" id="IPR018289">
    <property type="entry name" value="MULE_transposase_dom"/>
</dbReference>
<dbReference type="EMBL" id="JNBS01003747">
    <property type="protein sequence ID" value="OQR85445.1"/>
    <property type="molecule type" value="Genomic_DNA"/>
</dbReference>
<protein>
    <submittedName>
        <fullName evidence="2">Putative cleavage induced protein</fullName>
    </submittedName>
</protein>
<evidence type="ECO:0000313" key="3">
    <source>
        <dbReference type="Proteomes" id="UP000243217"/>
    </source>
</evidence>
<evidence type="ECO:0000313" key="2">
    <source>
        <dbReference type="EMBL" id="OQR85445.1"/>
    </source>
</evidence>
<feature type="domain" description="MULE transposase" evidence="1">
    <location>
        <begin position="140"/>
        <end position="230"/>
    </location>
</feature>
<organism evidence="2 3">
    <name type="scientific">Thraustotheca clavata</name>
    <dbReference type="NCBI Taxonomy" id="74557"/>
    <lineage>
        <taxon>Eukaryota</taxon>
        <taxon>Sar</taxon>
        <taxon>Stramenopiles</taxon>
        <taxon>Oomycota</taxon>
        <taxon>Saprolegniomycetes</taxon>
        <taxon>Saprolegniales</taxon>
        <taxon>Achlyaceae</taxon>
        <taxon>Thraustotheca</taxon>
    </lineage>
</organism>
<evidence type="ECO:0000259" key="1">
    <source>
        <dbReference type="Pfam" id="PF10551"/>
    </source>
</evidence>
<name>A0A1V9YI93_9STRA</name>
<accession>A0A1V9YI93</accession>
<reference evidence="2 3" key="1">
    <citation type="journal article" date="2014" name="Genome Biol. Evol.">
        <title>The secreted proteins of Achlya hypogyna and Thraustotheca clavata identify the ancestral oomycete secretome and reveal gene acquisitions by horizontal gene transfer.</title>
        <authorList>
            <person name="Misner I."/>
            <person name="Blouin N."/>
            <person name="Leonard G."/>
            <person name="Richards T.A."/>
            <person name="Lane C.E."/>
        </authorList>
    </citation>
    <scope>NUCLEOTIDE SEQUENCE [LARGE SCALE GENOMIC DNA]</scope>
    <source>
        <strain evidence="2 3">ATCC 34112</strain>
    </source>
</reference>